<dbReference type="InterPro" id="IPR058163">
    <property type="entry name" value="LysR-type_TF_proteobact-type"/>
</dbReference>
<dbReference type="SUPFAM" id="SSF46785">
    <property type="entry name" value="Winged helix' DNA-binding domain"/>
    <property type="match status" value="1"/>
</dbReference>
<dbReference type="GO" id="GO:0003700">
    <property type="term" value="F:DNA-binding transcription factor activity"/>
    <property type="evidence" value="ECO:0007669"/>
    <property type="project" value="InterPro"/>
</dbReference>
<dbReference type="Proteomes" id="UP000291301">
    <property type="component" value="Unassembled WGS sequence"/>
</dbReference>
<dbReference type="PRINTS" id="PR00039">
    <property type="entry name" value="HTHLYSR"/>
</dbReference>
<keyword evidence="2" id="KW-0805">Transcription regulation</keyword>
<dbReference type="InterPro" id="IPR036388">
    <property type="entry name" value="WH-like_DNA-bd_sf"/>
</dbReference>
<comment type="similarity">
    <text evidence="1">Belongs to the LysR transcriptional regulatory family.</text>
</comment>
<evidence type="ECO:0000256" key="4">
    <source>
        <dbReference type="ARBA" id="ARBA00023163"/>
    </source>
</evidence>
<dbReference type="Gene3D" id="1.10.10.10">
    <property type="entry name" value="Winged helix-like DNA-binding domain superfamily/Winged helix DNA-binding domain"/>
    <property type="match status" value="1"/>
</dbReference>
<name>A0A4R0PD74_9HYPH</name>
<keyword evidence="7" id="KW-1185">Reference proteome</keyword>
<comment type="caution">
    <text evidence="6">The sequence shown here is derived from an EMBL/GenBank/DDBJ whole genome shotgun (WGS) entry which is preliminary data.</text>
</comment>
<gene>
    <name evidence="6" type="ORF">E0D97_08735</name>
</gene>
<dbReference type="GO" id="GO:0003677">
    <property type="term" value="F:DNA binding"/>
    <property type="evidence" value="ECO:0007669"/>
    <property type="project" value="UniProtKB-KW"/>
</dbReference>
<dbReference type="InterPro" id="IPR000847">
    <property type="entry name" value="LysR_HTH_N"/>
</dbReference>
<dbReference type="PROSITE" id="PS50931">
    <property type="entry name" value="HTH_LYSR"/>
    <property type="match status" value="1"/>
</dbReference>
<reference evidence="6 7" key="1">
    <citation type="journal article" date="2015" name="Antonie Van Leeuwenhoek">
        <title>Oricola cellulosilytica gen. nov., sp. nov., a cellulose-degrading bacterium of the family Phyllobacteriaceae isolated from surface seashore water, and emended descriptions of Mesorhizobium loti and Phyllobacterium myrsinacearum.</title>
        <authorList>
            <person name="Hameed A."/>
            <person name="Shahina M."/>
            <person name="Lai W.A."/>
            <person name="Lin S.Y."/>
            <person name="Young L.S."/>
            <person name="Liu Y.C."/>
            <person name="Hsu Y.H."/>
            <person name="Young C.C."/>
        </authorList>
    </citation>
    <scope>NUCLEOTIDE SEQUENCE [LARGE SCALE GENOMIC DNA]</scope>
    <source>
        <strain evidence="6 7">KCTC 52183</strain>
    </source>
</reference>
<keyword evidence="4" id="KW-0804">Transcription</keyword>
<dbReference type="AlphaFoldDB" id="A0A4R0PD74"/>
<dbReference type="SUPFAM" id="SSF53850">
    <property type="entry name" value="Periplasmic binding protein-like II"/>
    <property type="match status" value="1"/>
</dbReference>
<evidence type="ECO:0000256" key="1">
    <source>
        <dbReference type="ARBA" id="ARBA00009437"/>
    </source>
</evidence>
<dbReference type="FunFam" id="1.10.10.10:FF:000001">
    <property type="entry name" value="LysR family transcriptional regulator"/>
    <property type="match status" value="1"/>
</dbReference>
<dbReference type="InterPro" id="IPR036390">
    <property type="entry name" value="WH_DNA-bd_sf"/>
</dbReference>
<evidence type="ECO:0000256" key="3">
    <source>
        <dbReference type="ARBA" id="ARBA00023125"/>
    </source>
</evidence>
<dbReference type="EMBL" id="SJST01000003">
    <property type="protein sequence ID" value="TCD14165.1"/>
    <property type="molecule type" value="Genomic_DNA"/>
</dbReference>
<evidence type="ECO:0000313" key="7">
    <source>
        <dbReference type="Proteomes" id="UP000291301"/>
    </source>
</evidence>
<dbReference type="Gene3D" id="3.40.190.290">
    <property type="match status" value="1"/>
</dbReference>
<dbReference type="RefSeq" id="WP_131567922.1">
    <property type="nucleotide sequence ID" value="NZ_JAINFK010000002.1"/>
</dbReference>
<dbReference type="Pfam" id="PF00126">
    <property type="entry name" value="HTH_1"/>
    <property type="match status" value="1"/>
</dbReference>
<dbReference type="OrthoDB" id="9786526at2"/>
<evidence type="ECO:0000259" key="5">
    <source>
        <dbReference type="PROSITE" id="PS50931"/>
    </source>
</evidence>
<proteinExistence type="inferred from homology"/>
<organism evidence="6 7">
    <name type="scientific">Oricola cellulosilytica</name>
    <dbReference type="NCBI Taxonomy" id="1429082"/>
    <lineage>
        <taxon>Bacteria</taxon>
        <taxon>Pseudomonadati</taxon>
        <taxon>Pseudomonadota</taxon>
        <taxon>Alphaproteobacteria</taxon>
        <taxon>Hyphomicrobiales</taxon>
        <taxon>Ahrensiaceae</taxon>
        <taxon>Oricola</taxon>
    </lineage>
</organism>
<evidence type="ECO:0000313" key="6">
    <source>
        <dbReference type="EMBL" id="TCD14165.1"/>
    </source>
</evidence>
<accession>A0A4R0PD74</accession>
<protein>
    <submittedName>
        <fullName evidence="6">LysR family transcriptional regulator</fullName>
    </submittedName>
</protein>
<dbReference type="PANTHER" id="PTHR30537:SF80">
    <property type="entry name" value="TRANSCRIPTIONAL REGULATOR"/>
    <property type="match status" value="1"/>
</dbReference>
<dbReference type="CDD" id="cd08422">
    <property type="entry name" value="PBP2_CrgA_like"/>
    <property type="match status" value="1"/>
</dbReference>
<sequence>MDLVSAFRTFVRVAETESFSAAARELNVGQPAVSKQVSSLEDYLGARLFQRSTRSLALTDEGQELLIHARIAIEAVDEATDRLRRREGRVSGILRMTTTASFGRMHIVPRLGLLETQYPDLKVDLMLQDANANLVEQGLDLAIRFGEPREPNLIAKRMGSIRRIVVASKDYLDRQGRPETPRDLEQHECIVFGGRPDSDEWEFSVGGETETIKVNWRLRIDNSDGMRQAALSGLGIIMAPSWLFPDLWELENMETLLDDYERPSFPMYAVYPSRRFTPSKVRAMIDFLEFEIRLDPSMTGGAALI</sequence>
<dbReference type="Pfam" id="PF03466">
    <property type="entry name" value="LysR_substrate"/>
    <property type="match status" value="1"/>
</dbReference>
<feature type="domain" description="HTH lysR-type" evidence="5">
    <location>
        <begin position="1"/>
        <end position="59"/>
    </location>
</feature>
<dbReference type="PANTHER" id="PTHR30537">
    <property type="entry name" value="HTH-TYPE TRANSCRIPTIONAL REGULATOR"/>
    <property type="match status" value="1"/>
</dbReference>
<dbReference type="InterPro" id="IPR005119">
    <property type="entry name" value="LysR_subst-bd"/>
</dbReference>
<evidence type="ECO:0000256" key="2">
    <source>
        <dbReference type="ARBA" id="ARBA00023015"/>
    </source>
</evidence>
<keyword evidence="3" id="KW-0238">DNA-binding</keyword>